<organism evidence="1 2">
    <name type="scientific">Cyclobacterium qasimii M12-11B</name>
    <dbReference type="NCBI Taxonomy" id="641524"/>
    <lineage>
        <taxon>Bacteria</taxon>
        <taxon>Pseudomonadati</taxon>
        <taxon>Bacteroidota</taxon>
        <taxon>Cytophagia</taxon>
        <taxon>Cytophagales</taxon>
        <taxon>Cyclobacteriaceae</taxon>
        <taxon>Cyclobacterium</taxon>
    </lineage>
</organism>
<evidence type="ECO:0000313" key="2">
    <source>
        <dbReference type="Proteomes" id="UP000014974"/>
    </source>
</evidence>
<protein>
    <submittedName>
        <fullName evidence="1">Uncharacterized protein</fullName>
    </submittedName>
</protein>
<comment type="caution">
    <text evidence="1">The sequence shown here is derived from an EMBL/GenBank/DDBJ whole genome shotgun (WGS) entry which is preliminary data.</text>
</comment>
<sequence length="37" mass="3568">MGQPIKGIHFITIAGTTAAIVLAATLRGGVGTAVCAS</sequence>
<accession>S7VG31</accession>
<dbReference type="EMBL" id="ATNM01000098">
    <property type="protein sequence ID" value="EPR68497.1"/>
    <property type="molecule type" value="Genomic_DNA"/>
</dbReference>
<name>S7VG31_9BACT</name>
<proteinExistence type="predicted"/>
<dbReference type="AlphaFoldDB" id="S7VG31"/>
<dbReference type="Proteomes" id="UP000014974">
    <property type="component" value="Unassembled WGS sequence"/>
</dbReference>
<gene>
    <name evidence="1" type="ORF">ADICYQ_2463</name>
</gene>
<evidence type="ECO:0000313" key="1">
    <source>
        <dbReference type="EMBL" id="EPR68497.1"/>
    </source>
</evidence>
<reference evidence="1 2" key="1">
    <citation type="journal article" date="2013" name="Genome Announc.">
        <title>Draft Genome Sequence of Cyclobacterium qasimii Strain M12-11BT, Isolated from Arctic Marine Sediment.</title>
        <authorList>
            <person name="Shivaji S."/>
            <person name="Ara S."/>
            <person name="Singh A."/>
            <person name="Kumar Pinnaka A."/>
        </authorList>
    </citation>
    <scope>NUCLEOTIDE SEQUENCE [LARGE SCALE GENOMIC DNA]</scope>
    <source>
        <strain evidence="1 2">M12-11B</strain>
    </source>
</reference>